<protein>
    <submittedName>
        <fullName evidence="1">Uncharacterized protein</fullName>
    </submittedName>
</protein>
<evidence type="ECO:0000313" key="2">
    <source>
        <dbReference type="Proteomes" id="UP001551011"/>
    </source>
</evidence>
<dbReference type="Proteomes" id="UP001551011">
    <property type="component" value="Unassembled WGS sequence"/>
</dbReference>
<gene>
    <name evidence="1" type="ORF">AB0H04_37880</name>
</gene>
<name>A0ABV3AKS0_9ACTN</name>
<comment type="caution">
    <text evidence="1">The sequence shown here is derived from an EMBL/GenBank/DDBJ whole genome shotgun (WGS) entry which is preliminary data.</text>
</comment>
<evidence type="ECO:0000313" key="1">
    <source>
        <dbReference type="EMBL" id="MEU5712536.1"/>
    </source>
</evidence>
<sequence length="107" mass="11843">MVLEVECLFHQSDQLFERLVLSEASGEGTEVDQAVPADELSAADACEEFGAGDVDARVHERRADAFAESFNRSAVSAPVDVCGFSRWMSSISTSRTPAWARWYTRPR</sequence>
<dbReference type="RefSeq" id="WP_158965158.1">
    <property type="nucleotide sequence ID" value="NZ_JBEXDP010000079.1"/>
</dbReference>
<organism evidence="1 2">
    <name type="scientific">Streptomyces flaveolus</name>
    <dbReference type="NCBI Taxonomy" id="67297"/>
    <lineage>
        <taxon>Bacteria</taxon>
        <taxon>Bacillati</taxon>
        <taxon>Actinomycetota</taxon>
        <taxon>Actinomycetes</taxon>
        <taxon>Kitasatosporales</taxon>
        <taxon>Streptomycetaceae</taxon>
        <taxon>Streptomyces</taxon>
    </lineage>
</organism>
<proteinExistence type="predicted"/>
<keyword evidence="2" id="KW-1185">Reference proteome</keyword>
<dbReference type="EMBL" id="JBFAEG010000037">
    <property type="protein sequence ID" value="MEU5712536.1"/>
    <property type="molecule type" value="Genomic_DNA"/>
</dbReference>
<accession>A0ABV3AKS0</accession>
<reference evidence="1 2" key="1">
    <citation type="submission" date="2024-06" db="EMBL/GenBank/DDBJ databases">
        <title>The Natural Products Discovery Center: Release of the First 8490 Sequenced Strains for Exploring Actinobacteria Biosynthetic Diversity.</title>
        <authorList>
            <person name="Kalkreuter E."/>
            <person name="Kautsar S.A."/>
            <person name="Yang D."/>
            <person name="Bader C.D."/>
            <person name="Teijaro C.N."/>
            <person name="Fluegel L."/>
            <person name="Davis C.M."/>
            <person name="Simpson J.R."/>
            <person name="Lauterbach L."/>
            <person name="Steele A.D."/>
            <person name="Gui C."/>
            <person name="Meng S."/>
            <person name="Li G."/>
            <person name="Viehrig K."/>
            <person name="Ye F."/>
            <person name="Su P."/>
            <person name="Kiefer A.F."/>
            <person name="Nichols A."/>
            <person name="Cepeda A.J."/>
            <person name="Yan W."/>
            <person name="Fan B."/>
            <person name="Jiang Y."/>
            <person name="Adhikari A."/>
            <person name="Zheng C.-J."/>
            <person name="Schuster L."/>
            <person name="Cowan T.M."/>
            <person name="Smanski M.J."/>
            <person name="Chevrette M.G."/>
            <person name="De Carvalho L.P.S."/>
            <person name="Shen B."/>
        </authorList>
    </citation>
    <scope>NUCLEOTIDE SEQUENCE [LARGE SCALE GENOMIC DNA]</scope>
    <source>
        <strain evidence="1 2">NPDC020594</strain>
    </source>
</reference>